<organism evidence="2">
    <name type="scientific">Oryza glumipatula</name>
    <dbReference type="NCBI Taxonomy" id="40148"/>
    <lineage>
        <taxon>Eukaryota</taxon>
        <taxon>Viridiplantae</taxon>
        <taxon>Streptophyta</taxon>
        <taxon>Embryophyta</taxon>
        <taxon>Tracheophyta</taxon>
        <taxon>Spermatophyta</taxon>
        <taxon>Magnoliopsida</taxon>
        <taxon>Liliopsida</taxon>
        <taxon>Poales</taxon>
        <taxon>Poaceae</taxon>
        <taxon>BOP clade</taxon>
        <taxon>Oryzoideae</taxon>
        <taxon>Oryzeae</taxon>
        <taxon>Oryzinae</taxon>
        <taxon>Oryza</taxon>
    </lineage>
</organism>
<dbReference type="EnsemblPlants" id="OGLUM05G09430.1">
    <property type="protein sequence ID" value="OGLUM05G09430.1"/>
    <property type="gene ID" value="OGLUM05G09430"/>
</dbReference>
<dbReference type="InterPro" id="IPR050231">
    <property type="entry name" value="Iron_ascorbate_oxido_reductase"/>
</dbReference>
<reference evidence="2" key="2">
    <citation type="submission" date="2018-05" db="EMBL/GenBank/DDBJ databases">
        <title>OgluRS3 (Oryza glumaepatula Reference Sequence Version 3).</title>
        <authorList>
            <person name="Zhang J."/>
            <person name="Kudrna D."/>
            <person name="Lee S."/>
            <person name="Talag J."/>
            <person name="Welchert J."/>
            <person name="Wing R.A."/>
        </authorList>
    </citation>
    <scope>NUCLEOTIDE SEQUENCE [LARGE SCALE GENOMIC DNA]</scope>
</reference>
<keyword evidence="3" id="KW-1185">Reference proteome</keyword>
<sequence length="194" mass="21630">MEEFHKEMRRRRRAAGVVPQGGHWVSPESRWKKMTATMHWYPRCPDLRRALGLSAHSDSGFCSRASCQSCSYSGGDQTGGWQCRRSFLAPSSSTSATSSICMLTNGRFHSVYHRAVVNRNRDRISLGYFLGPPAGRQGRMPPGRSAAYRAVTWPEYKAVRKKAFTTGGSTLKMVSTPTATDEHNDVTDVVRDVI</sequence>
<dbReference type="Proteomes" id="UP000026961">
    <property type="component" value="Chromosome 5"/>
</dbReference>
<dbReference type="InterPro" id="IPR044861">
    <property type="entry name" value="IPNS-like_FE2OG_OXY"/>
</dbReference>
<proteinExistence type="predicted"/>
<dbReference type="STRING" id="40148.A0A0D9ZWC8"/>
<dbReference type="InterPro" id="IPR027443">
    <property type="entry name" value="IPNS-like_sf"/>
</dbReference>
<dbReference type="Gene3D" id="2.60.120.330">
    <property type="entry name" value="B-lactam Antibiotic, Isopenicillin N Synthase, Chain"/>
    <property type="match status" value="1"/>
</dbReference>
<evidence type="ECO:0000259" key="1">
    <source>
        <dbReference type="Pfam" id="PF03171"/>
    </source>
</evidence>
<feature type="domain" description="Isopenicillin N synthase-like Fe(2+) 2OG dioxygenase" evidence="1">
    <location>
        <begin position="39"/>
        <end position="132"/>
    </location>
</feature>
<dbReference type="Pfam" id="PF03171">
    <property type="entry name" value="2OG-FeII_Oxy"/>
    <property type="match status" value="1"/>
</dbReference>
<reference evidence="2" key="1">
    <citation type="submission" date="2015-04" db="UniProtKB">
        <authorList>
            <consortium name="EnsemblPlants"/>
        </authorList>
    </citation>
    <scope>IDENTIFICATION</scope>
</reference>
<name>A0A0D9ZWC8_9ORYZ</name>
<dbReference type="eggNOG" id="KOG0143">
    <property type="taxonomic scope" value="Eukaryota"/>
</dbReference>
<dbReference type="HOGENOM" id="CLU_121158_0_0_1"/>
<evidence type="ECO:0000313" key="2">
    <source>
        <dbReference type="EnsemblPlants" id="OGLUM05G09430.1"/>
    </source>
</evidence>
<accession>A0A0D9ZWC8</accession>
<dbReference type="SUPFAM" id="SSF51197">
    <property type="entry name" value="Clavaminate synthase-like"/>
    <property type="match status" value="1"/>
</dbReference>
<protein>
    <recommendedName>
        <fullName evidence="1">Isopenicillin N synthase-like Fe(2+) 2OG dioxygenase domain-containing protein</fullName>
    </recommendedName>
</protein>
<dbReference type="Gramene" id="OGLUM05G09430.1">
    <property type="protein sequence ID" value="OGLUM05G09430.1"/>
    <property type="gene ID" value="OGLUM05G09430"/>
</dbReference>
<evidence type="ECO:0000313" key="3">
    <source>
        <dbReference type="Proteomes" id="UP000026961"/>
    </source>
</evidence>
<dbReference type="PANTHER" id="PTHR47990">
    <property type="entry name" value="2-OXOGLUTARATE (2OG) AND FE(II)-DEPENDENT OXYGENASE SUPERFAMILY PROTEIN-RELATED"/>
    <property type="match status" value="1"/>
</dbReference>
<dbReference type="AlphaFoldDB" id="A0A0D9ZWC8"/>